<evidence type="ECO:0000313" key="4">
    <source>
        <dbReference type="Proteomes" id="UP000245720"/>
    </source>
</evidence>
<dbReference type="Pfam" id="PF00535">
    <property type="entry name" value="Glycos_transf_2"/>
    <property type="match status" value="1"/>
</dbReference>
<dbReference type="Proteomes" id="UP000245720">
    <property type="component" value="Unassembled WGS sequence"/>
</dbReference>
<gene>
    <name evidence="3" type="ORF">IE37_00820</name>
</gene>
<keyword evidence="3" id="KW-0808">Transferase</keyword>
<organism evidence="3 4">
    <name type="scientific">Ruminococcus flavefaciens</name>
    <dbReference type="NCBI Taxonomy" id="1265"/>
    <lineage>
        <taxon>Bacteria</taxon>
        <taxon>Bacillati</taxon>
        <taxon>Bacillota</taxon>
        <taxon>Clostridia</taxon>
        <taxon>Eubacteriales</taxon>
        <taxon>Oscillospiraceae</taxon>
        <taxon>Ruminococcus</taxon>
    </lineage>
</organism>
<feature type="transmembrane region" description="Helical" evidence="1">
    <location>
        <begin position="293"/>
        <end position="310"/>
    </location>
</feature>
<dbReference type="AlphaFoldDB" id="A0A315Y1N4"/>
<dbReference type="SUPFAM" id="SSF53448">
    <property type="entry name" value="Nucleotide-diphospho-sugar transferases"/>
    <property type="match status" value="1"/>
</dbReference>
<keyword evidence="1" id="KW-0472">Membrane</keyword>
<dbReference type="GO" id="GO:0016758">
    <property type="term" value="F:hexosyltransferase activity"/>
    <property type="evidence" value="ECO:0007669"/>
    <property type="project" value="UniProtKB-ARBA"/>
</dbReference>
<comment type="caution">
    <text evidence="3">The sequence shown here is derived from an EMBL/GenBank/DDBJ whole genome shotgun (WGS) entry which is preliminary data.</text>
</comment>
<dbReference type="PANTHER" id="PTHR22916:SF3">
    <property type="entry name" value="UDP-GLCNAC:BETAGAL BETA-1,3-N-ACETYLGLUCOSAMINYLTRANSFERASE-LIKE PROTEIN 1"/>
    <property type="match status" value="1"/>
</dbReference>
<feature type="domain" description="Glycosyltransferase 2-like" evidence="2">
    <location>
        <begin position="4"/>
        <end position="169"/>
    </location>
</feature>
<protein>
    <submittedName>
        <fullName evidence="3">Glycosyl transferase family 2</fullName>
    </submittedName>
</protein>
<reference evidence="3 4" key="1">
    <citation type="submission" date="2018-05" db="EMBL/GenBank/DDBJ databases">
        <title>The Hungate 1000. A catalogue of reference genomes from the rumen microbiome.</title>
        <authorList>
            <person name="Kelly W."/>
        </authorList>
    </citation>
    <scope>NUCLEOTIDE SEQUENCE [LARGE SCALE GENOMIC DNA]</scope>
    <source>
        <strain evidence="3 4">SAb67</strain>
    </source>
</reference>
<evidence type="ECO:0000313" key="3">
    <source>
        <dbReference type="EMBL" id="PWJ13890.1"/>
    </source>
</evidence>
<dbReference type="InterPro" id="IPR001173">
    <property type="entry name" value="Glyco_trans_2-like"/>
</dbReference>
<evidence type="ECO:0000256" key="1">
    <source>
        <dbReference type="SAM" id="Phobius"/>
    </source>
</evidence>
<dbReference type="InterPro" id="IPR029044">
    <property type="entry name" value="Nucleotide-diphossugar_trans"/>
</dbReference>
<name>A0A315Y1N4_RUMFL</name>
<evidence type="ECO:0000259" key="2">
    <source>
        <dbReference type="Pfam" id="PF00535"/>
    </source>
</evidence>
<keyword evidence="1" id="KW-1133">Transmembrane helix</keyword>
<dbReference type="PANTHER" id="PTHR22916">
    <property type="entry name" value="GLYCOSYLTRANSFERASE"/>
    <property type="match status" value="1"/>
</dbReference>
<sequence>MKLSIIIVSYNESRFLEKAVGSCLDQDYDDYEIIIGDDGSDDGSVDIIKRYAETNNIKYFVMERNAKYYIPSIRVSDIIKRALEIADGQYVCVLSGDDFFVDMGRFREHTEFLDTHSAYSAVYSKYEEYHEKSRRSIAAGSYCNWRSLFWSGMYAHISCFTFRKKIYEDNQLLDKMCDDTGLTYSIAIAGKWHTLPSVTMAYRQRDGSIMHKADKLELSIIELMLLQDVLNKKKMISGSLSRYYKPLSYCRKRRTHLKEEKYHKYIEACNGYDNNILKEIIDSEKKIKPKLKINGLQIISLLCYLFYGFFRKAYKLIDHR</sequence>
<keyword evidence="1" id="KW-0812">Transmembrane</keyword>
<dbReference type="EMBL" id="QGDI01000003">
    <property type="protein sequence ID" value="PWJ13890.1"/>
    <property type="molecule type" value="Genomic_DNA"/>
</dbReference>
<dbReference type="RefSeq" id="WP_109725688.1">
    <property type="nucleotide sequence ID" value="NZ_QGDI01000003.1"/>
</dbReference>
<proteinExistence type="predicted"/>
<dbReference type="Gene3D" id="3.90.550.10">
    <property type="entry name" value="Spore Coat Polysaccharide Biosynthesis Protein SpsA, Chain A"/>
    <property type="match status" value="1"/>
</dbReference>
<accession>A0A315Y1N4</accession>
<dbReference type="OrthoDB" id="199095at2"/>